<dbReference type="CDD" id="cd07185">
    <property type="entry name" value="OmpA_C-like"/>
    <property type="match status" value="2"/>
</dbReference>
<feature type="domain" description="OmpA-like" evidence="6">
    <location>
        <begin position="15"/>
        <end position="135"/>
    </location>
</feature>
<evidence type="ECO:0000256" key="2">
    <source>
        <dbReference type="ARBA" id="ARBA00023136"/>
    </source>
</evidence>
<accession>A0ABV5GR10</accession>
<dbReference type="InterPro" id="IPR006665">
    <property type="entry name" value="OmpA-like"/>
</dbReference>
<evidence type="ECO:0000256" key="5">
    <source>
        <dbReference type="SAM" id="SignalP"/>
    </source>
</evidence>
<feature type="signal peptide" evidence="5">
    <location>
        <begin position="1"/>
        <end position="18"/>
    </location>
</feature>
<gene>
    <name evidence="7" type="ORF">ACFFVF_14520</name>
</gene>
<evidence type="ECO:0000313" key="8">
    <source>
        <dbReference type="Proteomes" id="UP001589607"/>
    </source>
</evidence>
<dbReference type="PROSITE" id="PS51123">
    <property type="entry name" value="OMPA_2"/>
    <property type="match status" value="2"/>
</dbReference>
<dbReference type="Pfam" id="PF00691">
    <property type="entry name" value="OmpA"/>
    <property type="match status" value="2"/>
</dbReference>
<dbReference type="Proteomes" id="UP001589607">
    <property type="component" value="Unassembled WGS sequence"/>
</dbReference>
<evidence type="ECO:0000256" key="4">
    <source>
        <dbReference type="PROSITE-ProRule" id="PRU00473"/>
    </source>
</evidence>
<evidence type="ECO:0000256" key="1">
    <source>
        <dbReference type="ARBA" id="ARBA00004442"/>
    </source>
</evidence>
<protein>
    <submittedName>
        <fullName evidence="7">OmpA family protein</fullName>
    </submittedName>
</protein>
<comment type="subcellular location">
    <subcellularLocation>
        <location evidence="1">Cell outer membrane</location>
    </subcellularLocation>
</comment>
<evidence type="ECO:0000256" key="3">
    <source>
        <dbReference type="ARBA" id="ARBA00023237"/>
    </source>
</evidence>
<keyword evidence="5" id="KW-0732">Signal</keyword>
<dbReference type="Gene3D" id="3.30.1330.60">
    <property type="entry name" value="OmpA-like domain"/>
    <property type="match status" value="2"/>
</dbReference>
<keyword evidence="3" id="KW-0998">Cell outer membrane</keyword>
<reference evidence="7 8" key="1">
    <citation type="submission" date="2024-09" db="EMBL/GenBank/DDBJ databases">
        <authorList>
            <person name="Sun Q."/>
            <person name="Mori K."/>
        </authorList>
    </citation>
    <scope>NUCLEOTIDE SEQUENCE [LARGE SCALE GENOMIC DNA]</scope>
    <source>
        <strain evidence="7 8">CECT 7955</strain>
    </source>
</reference>
<dbReference type="PANTHER" id="PTHR30329">
    <property type="entry name" value="STATOR ELEMENT OF FLAGELLAR MOTOR COMPLEX"/>
    <property type="match status" value="1"/>
</dbReference>
<comment type="caution">
    <text evidence="7">The sequence shown here is derived from an EMBL/GenBank/DDBJ whole genome shotgun (WGS) entry which is preliminary data.</text>
</comment>
<dbReference type="RefSeq" id="WP_236457936.1">
    <property type="nucleotide sequence ID" value="NZ_CBCSGE010000036.1"/>
</dbReference>
<keyword evidence="8" id="KW-1185">Reference proteome</keyword>
<feature type="domain" description="OmpA-like" evidence="6">
    <location>
        <begin position="156"/>
        <end position="274"/>
    </location>
</feature>
<organism evidence="7 8">
    <name type="scientific">Flavobacterium jumunjinense</name>
    <dbReference type="NCBI Taxonomy" id="998845"/>
    <lineage>
        <taxon>Bacteria</taxon>
        <taxon>Pseudomonadati</taxon>
        <taxon>Bacteroidota</taxon>
        <taxon>Flavobacteriia</taxon>
        <taxon>Flavobacteriales</taxon>
        <taxon>Flavobacteriaceae</taxon>
        <taxon>Flavobacterium</taxon>
    </lineage>
</organism>
<keyword evidence="2 4" id="KW-0472">Membrane</keyword>
<proteinExistence type="predicted"/>
<dbReference type="InterPro" id="IPR006664">
    <property type="entry name" value="OMP_bac"/>
</dbReference>
<dbReference type="InterPro" id="IPR050330">
    <property type="entry name" value="Bact_OuterMem_StrucFunc"/>
</dbReference>
<evidence type="ECO:0000313" key="7">
    <source>
        <dbReference type="EMBL" id="MFB9097731.1"/>
    </source>
</evidence>
<name>A0ABV5GR10_9FLAO</name>
<dbReference type="PANTHER" id="PTHR30329:SF21">
    <property type="entry name" value="LIPOPROTEIN YIAD-RELATED"/>
    <property type="match status" value="1"/>
</dbReference>
<dbReference type="SUPFAM" id="SSF103088">
    <property type="entry name" value="OmpA-like"/>
    <property type="match status" value="2"/>
</dbReference>
<dbReference type="PRINTS" id="PR01021">
    <property type="entry name" value="OMPADOMAIN"/>
</dbReference>
<sequence>MKWVALLLLTLTPFCLKAQEEEVHSLYFEFDKYSLKENQTIALLEFVKKLDTTTIETIEIFGYCDDRGKDKYNFKLSTNRANTVKEKLVSEGIKNKIIITIEGKGRILIDDDLLDNIPEVRSKNRRVDVVVNYKPIIIENLKIPGVYSSIPKKPIVGDRIYLDKLLFDRGSSKLLYPAKKELDRLVKQLYKFKNIEFEIQGHVCCTPKFHKEAIDRGTKKRELSVNRALEVYKYLSIKKIKKERMSYKGYGNSQPLGKGPLLDRRVEIVITKVD</sequence>
<evidence type="ECO:0000259" key="6">
    <source>
        <dbReference type="PROSITE" id="PS51123"/>
    </source>
</evidence>
<dbReference type="EMBL" id="JBHMEY010000066">
    <property type="protein sequence ID" value="MFB9097731.1"/>
    <property type="molecule type" value="Genomic_DNA"/>
</dbReference>
<dbReference type="InterPro" id="IPR036737">
    <property type="entry name" value="OmpA-like_sf"/>
</dbReference>
<feature type="chain" id="PRO_5046240301" evidence="5">
    <location>
        <begin position="19"/>
        <end position="274"/>
    </location>
</feature>